<accession>A0ABM0GPD2</accession>
<keyword evidence="1" id="KW-1185">Reference proteome</keyword>
<evidence type="ECO:0000313" key="1">
    <source>
        <dbReference type="Proteomes" id="UP000694865"/>
    </source>
</evidence>
<dbReference type="Proteomes" id="UP000694865">
    <property type="component" value="Unplaced"/>
</dbReference>
<protein>
    <submittedName>
        <fullName evidence="2">AP-5 complex subunit sigma-1-like</fullName>
    </submittedName>
</protein>
<dbReference type="PANTHER" id="PTHR16120:SF0">
    <property type="entry name" value="AP-5 COMPLEX SUBUNIT SIGMA-1"/>
    <property type="match status" value="1"/>
</dbReference>
<reference evidence="2" key="1">
    <citation type="submission" date="2025-08" db="UniProtKB">
        <authorList>
            <consortium name="RefSeq"/>
        </authorList>
    </citation>
    <scope>IDENTIFICATION</scope>
    <source>
        <tissue evidence="2">Testes</tissue>
    </source>
</reference>
<organism evidence="1 2">
    <name type="scientific">Saccoglossus kowalevskii</name>
    <name type="common">Acorn worm</name>
    <dbReference type="NCBI Taxonomy" id="10224"/>
    <lineage>
        <taxon>Eukaryota</taxon>
        <taxon>Metazoa</taxon>
        <taxon>Hemichordata</taxon>
        <taxon>Enteropneusta</taxon>
        <taxon>Harrimaniidae</taxon>
        <taxon>Saccoglossus</taxon>
    </lineage>
</organism>
<gene>
    <name evidence="2" type="primary">LOC100367116</name>
</gene>
<sequence>MVYAFLIHTVQPGTCRVIYSTTFGQEAIELDRVETIISTGSTDTQGLAVSQARSSPIGHELRTVRKEQLQIVAKQVQSEFSFRRAVSGRSYEDEMQILGSDETALPFEKGVLRLRAGDPFVEERIVVWEASVNCAFALVCSRHENRIQAETVLTTVIRYLQEYVRVISQPTEAMTKADKVTTILHQFLPNGQILFMNHRLLKQLEKGMELLMSGK</sequence>
<evidence type="ECO:0000313" key="2">
    <source>
        <dbReference type="RefSeq" id="XP_002734372.1"/>
    </source>
</evidence>
<dbReference type="InterPro" id="IPR029392">
    <property type="entry name" value="AP-5_subunit_s1"/>
</dbReference>
<dbReference type="Pfam" id="PF15001">
    <property type="entry name" value="AP-5_subunit_s1"/>
    <property type="match status" value="1"/>
</dbReference>
<dbReference type="GeneID" id="100367116"/>
<proteinExistence type="predicted"/>
<name>A0ABM0GPD2_SACKO</name>
<dbReference type="PANTHER" id="PTHR16120">
    <property type="entry name" value="AP-5 COMPLEX SUBUNIT SIGMA-1"/>
    <property type="match status" value="1"/>
</dbReference>
<dbReference type="RefSeq" id="XP_002734372.1">
    <property type="nucleotide sequence ID" value="XM_002734326.2"/>
</dbReference>